<accession>W0RLZ0</accession>
<sequence length="114" mass="12491">MATALGATMSPIASDLDRAIAQLHDAARRLGEARAHEMALEDRRALVKRDAILRLLESSAATSATAAEKIVEQDADYARHRGDQRAAVIATLERWAEWEAARCRAWTLARAPEA</sequence>
<evidence type="ECO:0000313" key="1">
    <source>
        <dbReference type="EMBL" id="AHG92099.1"/>
    </source>
</evidence>
<dbReference type="HOGENOM" id="CLU_2117509_0_0_0"/>
<evidence type="ECO:0000313" key="2">
    <source>
        <dbReference type="EMBL" id="AHG92167.1"/>
    </source>
</evidence>
<dbReference type="EMBL" id="CP007129">
    <property type="protein sequence ID" value="AHG92099.1"/>
    <property type="molecule type" value="Genomic_DNA"/>
</dbReference>
<organism evidence="1 3">
    <name type="scientific">Gemmatirosa kalamazoonensis</name>
    <dbReference type="NCBI Taxonomy" id="861299"/>
    <lineage>
        <taxon>Bacteria</taxon>
        <taxon>Pseudomonadati</taxon>
        <taxon>Gemmatimonadota</taxon>
        <taxon>Gemmatimonadia</taxon>
        <taxon>Gemmatimonadales</taxon>
        <taxon>Gemmatimonadaceae</taxon>
        <taxon>Gemmatirosa</taxon>
    </lineage>
</organism>
<dbReference type="InParanoid" id="W0RLZ0"/>
<dbReference type="EMBL" id="CP007129">
    <property type="protein sequence ID" value="AHG92167.1"/>
    <property type="molecule type" value="Genomic_DNA"/>
</dbReference>
<dbReference type="KEGG" id="gba:J421_4564"/>
<proteinExistence type="predicted"/>
<dbReference type="KEGG" id="gba:J421_4632"/>
<evidence type="ECO:0000313" key="3">
    <source>
        <dbReference type="Proteomes" id="UP000019151"/>
    </source>
</evidence>
<keyword evidence="1" id="KW-0614">Plasmid</keyword>
<gene>
    <name evidence="1" type="ORF">J421_4564</name>
    <name evidence="2" type="ORF">J421_4632</name>
</gene>
<geneLocation type="plasmid" evidence="1 3">
    <name>1</name>
</geneLocation>
<dbReference type="RefSeq" id="WP_148306493.1">
    <property type="nucleotide sequence ID" value="NZ_CP007129.1"/>
</dbReference>
<reference evidence="1" key="1">
    <citation type="submission" date="2013-12" db="EMBL/GenBank/DDBJ databases">
        <authorList>
            <person name="DeBruyn J.M."/>
            <person name="Radosevich M."/>
            <person name="Wommack K.Eric."/>
            <person name="Polson S."/>
            <person name="Hauser L.J."/>
            <person name="Fawaz M.N."/>
            <person name="Korlach J."/>
            <person name="Tsai Y.-C."/>
        </authorList>
    </citation>
    <scope>NUCLEOTIDE SEQUENCE</scope>
    <source>
        <strain evidence="1">KBS708</strain>
        <plasmid evidence="1">1</plasmid>
    </source>
</reference>
<dbReference type="Proteomes" id="UP000019151">
    <property type="component" value="Plasmid 1"/>
</dbReference>
<keyword evidence="3" id="KW-1185">Reference proteome</keyword>
<name>W0RLZ0_9BACT</name>
<dbReference type="AlphaFoldDB" id="W0RLZ0"/>
<reference evidence="1 3" key="2">
    <citation type="journal article" date="2014" name="Genome Announc.">
        <title>Genome Sequence and Methylome of Soil Bacterium Gemmatirosa kalamazoonensis KBS708T, a Member of the Rarely Cultivated Gemmatimonadetes Phylum.</title>
        <authorList>
            <person name="Debruyn J.M."/>
            <person name="Radosevich M."/>
            <person name="Wommack K.E."/>
            <person name="Polson S.W."/>
            <person name="Hauser L.J."/>
            <person name="Fawaz M.N."/>
            <person name="Korlach J."/>
            <person name="Tsai Y.C."/>
        </authorList>
    </citation>
    <scope>NUCLEOTIDE SEQUENCE [LARGE SCALE GENOMIC DNA]</scope>
    <source>
        <strain evidence="1 3">KBS708</strain>
        <plasmid evidence="1">1</plasmid>
        <plasmid evidence="3">Plasmid 1</plasmid>
    </source>
</reference>
<protein>
    <submittedName>
        <fullName evidence="1">Uncharacterized protein</fullName>
    </submittedName>
</protein>